<name>A0AAN8F832_TRICO</name>
<dbReference type="GO" id="GO:0006893">
    <property type="term" value="P:Golgi to plasma membrane transport"/>
    <property type="evidence" value="ECO:0007669"/>
    <property type="project" value="TreeGrafter"/>
</dbReference>
<organism evidence="1 2">
    <name type="scientific">Trichostrongylus colubriformis</name>
    <name type="common">Black scour worm</name>
    <dbReference type="NCBI Taxonomy" id="6319"/>
    <lineage>
        <taxon>Eukaryota</taxon>
        <taxon>Metazoa</taxon>
        <taxon>Ecdysozoa</taxon>
        <taxon>Nematoda</taxon>
        <taxon>Chromadorea</taxon>
        <taxon>Rhabditida</taxon>
        <taxon>Rhabditina</taxon>
        <taxon>Rhabditomorpha</taxon>
        <taxon>Strongyloidea</taxon>
        <taxon>Trichostrongylidae</taxon>
        <taxon>Trichostrongylus</taxon>
    </lineage>
</organism>
<dbReference type="GO" id="GO:0045159">
    <property type="term" value="F:myosin II binding"/>
    <property type="evidence" value="ECO:0007669"/>
    <property type="project" value="TreeGrafter"/>
</dbReference>
<proteinExistence type="predicted"/>
<dbReference type="PANTHER" id="PTHR10241">
    <property type="entry name" value="LETHAL 2 GIANT LARVAE PROTEIN"/>
    <property type="match status" value="1"/>
</dbReference>
<dbReference type="Proteomes" id="UP001331761">
    <property type="component" value="Unassembled WGS sequence"/>
</dbReference>
<comment type="caution">
    <text evidence="1">The sequence shown here is derived from an EMBL/GenBank/DDBJ whole genome shotgun (WGS) entry which is preliminary data.</text>
</comment>
<evidence type="ECO:0000313" key="1">
    <source>
        <dbReference type="EMBL" id="KAK5974786.1"/>
    </source>
</evidence>
<dbReference type="EMBL" id="WIXE01013800">
    <property type="protein sequence ID" value="KAK5974786.1"/>
    <property type="molecule type" value="Genomic_DNA"/>
</dbReference>
<reference evidence="1 2" key="1">
    <citation type="submission" date="2019-10" db="EMBL/GenBank/DDBJ databases">
        <title>Assembly and Annotation for the nematode Trichostrongylus colubriformis.</title>
        <authorList>
            <person name="Martin J."/>
        </authorList>
    </citation>
    <scope>NUCLEOTIDE SEQUENCE [LARGE SCALE GENOMIC DNA]</scope>
    <source>
        <strain evidence="1">G859</strain>
        <tissue evidence="1">Whole worm</tissue>
    </source>
</reference>
<sequence length="289" mass="32216">MLKFFLQKSGSDVHEDAVSDFLDFRQTVRHGFPSRVSCFAYDDVLKILAVGNLDGDLNIYGGGGFMWTAEIPGKKGVGKSAAHMYFACGLGILIVLCRDSTFVRFSIKGADLTARSVLHETRLKKITSCCMLQRPTVLEFVLLIGTVSGNVFALDINSLELSEYVVFEDCLLQRIPERSKQEKYPVDLLSVCSSNPRITIMVFNHCLLLSYDSSTNEVLGSELFDVQCKSVTWTRDGSRFVVALQDGSYASCDPFNVSTYERPPQVFGPFPCIPTRKVFFAETSRSPQF</sequence>
<dbReference type="GO" id="GO:0005886">
    <property type="term" value="C:plasma membrane"/>
    <property type="evidence" value="ECO:0007669"/>
    <property type="project" value="TreeGrafter"/>
</dbReference>
<protein>
    <submittedName>
        <fullName evidence="1">Uncharacterized protein</fullName>
    </submittedName>
</protein>
<dbReference type="SUPFAM" id="SSF50978">
    <property type="entry name" value="WD40 repeat-like"/>
    <property type="match status" value="1"/>
</dbReference>
<dbReference type="GO" id="GO:0008593">
    <property type="term" value="P:regulation of Notch signaling pathway"/>
    <property type="evidence" value="ECO:0007669"/>
    <property type="project" value="TreeGrafter"/>
</dbReference>
<dbReference type="GO" id="GO:0019905">
    <property type="term" value="F:syntaxin binding"/>
    <property type="evidence" value="ECO:0007669"/>
    <property type="project" value="TreeGrafter"/>
</dbReference>
<dbReference type="GO" id="GO:0005096">
    <property type="term" value="F:GTPase activator activity"/>
    <property type="evidence" value="ECO:0007669"/>
    <property type="project" value="TreeGrafter"/>
</dbReference>
<dbReference type="GO" id="GO:0051294">
    <property type="term" value="P:establishment of spindle orientation"/>
    <property type="evidence" value="ECO:0007669"/>
    <property type="project" value="TreeGrafter"/>
</dbReference>
<dbReference type="GO" id="GO:0030866">
    <property type="term" value="P:cortical actin cytoskeleton organization"/>
    <property type="evidence" value="ECO:0007669"/>
    <property type="project" value="TreeGrafter"/>
</dbReference>
<dbReference type="PANTHER" id="PTHR10241:SF29">
    <property type="entry name" value="LETHAL(2) GIANT LARVAE PROTEIN"/>
    <property type="match status" value="1"/>
</dbReference>
<accession>A0AAN8F832</accession>
<dbReference type="InterPro" id="IPR036322">
    <property type="entry name" value="WD40_repeat_dom_sf"/>
</dbReference>
<dbReference type="GO" id="GO:0030864">
    <property type="term" value="C:cortical actin cytoskeleton"/>
    <property type="evidence" value="ECO:0007669"/>
    <property type="project" value="TreeGrafter"/>
</dbReference>
<dbReference type="GO" id="GO:0032878">
    <property type="term" value="P:regulation of establishment or maintenance of cell polarity"/>
    <property type="evidence" value="ECO:0007669"/>
    <property type="project" value="TreeGrafter"/>
</dbReference>
<gene>
    <name evidence="1" type="ORF">GCK32_015549</name>
</gene>
<evidence type="ECO:0000313" key="2">
    <source>
        <dbReference type="Proteomes" id="UP001331761"/>
    </source>
</evidence>
<keyword evidence="2" id="KW-1185">Reference proteome</keyword>
<dbReference type="AlphaFoldDB" id="A0AAN8F832"/>